<dbReference type="SUPFAM" id="SSF46689">
    <property type="entry name" value="Homeodomain-like"/>
    <property type="match status" value="1"/>
</dbReference>
<dbReference type="PANTHER" id="PTHR30055:SF148">
    <property type="entry name" value="TETR-FAMILY TRANSCRIPTIONAL REGULATOR"/>
    <property type="match status" value="1"/>
</dbReference>
<dbReference type="Gene3D" id="1.10.10.60">
    <property type="entry name" value="Homeodomain-like"/>
    <property type="match status" value="1"/>
</dbReference>
<keyword evidence="7" id="KW-1185">Reference proteome</keyword>
<keyword evidence="3" id="KW-0804">Transcription</keyword>
<name>A0A239I6I3_9ACTN</name>
<dbReference type="AlphaFoldDB" id="A0A239I6I3"/>
<dbReference type="InterPro" id="IPR011075">
    <property type="entry name" value="TetR_C"/>
</dbReference>
<reference evidence="6 7" key="1">
    <citation type="submission" date="2017-06" db="EMBL/GenBank/DDBJ databases">
        <authorList>
            <person name="Kim H.J."/>
            <person name="Triplett B.A."/>
        </authorList>
    </citation>
    <scope>NUCLEOTIDE SEQUENCE [LARGE SCALE GENOMIC DNA]</scope>
    <source>
        <strain evidence="6 7">CGMCC 4.5593</strain>
    </source>
</reference>
<keyword evidence="1" id="KW-0805">Transcription regulation</keyword>
<dbReference type="RefSeq" id="WP_089245139.1">
    <property type="nucleotide sequence ID" value="NZ_FZPH01000002.1"/>
</dbReference>
<gene>
    <name evidence="6" type="ORF">SAMN05421812_102240</name>
</gene>
<dbReference type="OrthoDB" id="9796019at2"/>
<dbReference type="PRINTS" id="PR00455">
    <property type="entry name" value="HTHTETR"/>
</dbReference>
<sequence length="192" mass="21032">MSPNLDRRSERSRQAIIEAAMALCREQGLARTTVEEIAKRAGVGKQTIYRWWPSKTAVVEEGINELAGTATDFPDTGDLLADLRTQMAGVASILSSPLFAPYLSLIGAAQDDPELAKSFLDGLVKPRVNAARDRLKVAQDQGQLRADADLDDVVELLYGPIYYRALLRTRPPSPAQVDELLRLAFAGLTPIR</sequence>
<dbReference type="InterPro" id="IPR001647">
    <property type="entry name" value="HTH_TetR"/>
</dbReference>
<evidence type="ECO:0000313" key="7">
    <source>
        <dbReference type="Proteomes" id="UP000198362"/>
    </source>
</evidence>
<proteinExistence type="predicted"/>
<protein>
    <submittedName>
        <fullName evidence="6">DNA-binding transcriptional regulator, AcrR family</fullName>
    </submittedName>
</protein>
<feature type="domain" description="HTH tetR-type" evidence="5">
    <location>
        <begin position="10"/>
        <end position="70"/>
    </location>
</feature>
<dbReference type="InterPro" id="IPR036271">
    <property type="entry name" value="Tet_transcr_reg_TetR-rel_C_sf"/>
</dbReference>
<dbReference type="Pfam" id="PF00440">
    <property type="entry name" value="TetR_N"/>
    <property type="match status" value="1"/>
</dbReference>
<feature type="DNA-binding region" description="H-T-H motif" evidence="4">
    <location>
        <begin position="33"/>
        <end position="52"/>
    </location>
</feature>
<dbReference type="EMBL" id="FZPH01000002">
    <property type="protein sequence ID" value="SNS89101.1"/>
    <property type="molecule type" value="Genomic_DNA"/>
</dbReference>
<evidence type="ECO:0000313" key="6">
    <source>
        <dbReference type="EMBL" id="SNS89101.1"/>
    </source>
</evidence>
<dbReference type="InterPro" id="IPR050109">
    <property type="entry name" value="HTH-type_TetR-like_transc_reg"/>
</dbReference>
<dbReference type="GO" id="GO:0000976">
    <property type="term" value="F:transcription cis-regulatory region binding"/>
    <property type="evidence" value="ECO:0007669"/>
    <property type="project" value="TreeGrafter"/>
</dbReference>
<keyword evidence="2 4" id="KW-0238">DNA-binding</keyword>
<accession>A0A239I6I3</accession>
<evidence type="ECO:0000259" key="5">
    <source>
        <dbReference type="PROSITE" id="PS50977"/>
    </source>
</evidence>
<evidence type="ECO:0000256" key="4">
    <source>
        <dbReference type="PROSITE-ProRule" id="PRU00335"/>
    </source>
</evidence>
<evidence type="ECO:0000256" key="3">
    <source>
        <dbReference type="ARBA" id="ARBA00023163"/>
    </source>
</evidence>
<dbReference type="GO" id="GO:0003700">
    <property type="term" value="F:DNA-binding transcription factor activity"/>
    <property type="evidence" value="ECO:0007669"/>
    <property type="project" value="TreeGrafter"/>
</dbReference>
<dbReference type="Gene3D" id="1.10.357.10">
    <property type="entry name" value="Tetracycline Repressor, domain 2"/>
    <property type="match status" value="1"/>
</dbReference>
<organism evidence="6 7">
    <name type="scientific">Asanoa hainanensis</name>
    <dbReference type="NCBI Taxonomy" id="560556"/>
    <lineage>
        <taxon>Bacteria</taxon>
        <taxon>Bacillati</taxon>
        <taxon>Actinomycetota</taxon>
        <taxon>Actinomycetes</taxon>
        <taxon>Micromonosporales</taxon>
        <taxon>Micromonosporaceae</taxon>
        <taxon>Asanoa</taxon>
    </lineage>
</organism>
<dbReference type="Pfam" id="PF16859">
    <property type="entry name" value="TetR_C_11"/>
    <property type="match status" value="1"/>
</dbReference>
<dbReference type="PROSITE" id="PS50977">
    <property type="entry name" value="HTH_TETR_2"/>
    <property type="match status" value="1"/>
</dbReference>
<dbReference type="PANTHER" id="PTHR30055">
    <property type="entry name" value="HTH-TYPE TRANSCRIPTIONAL REGULATOR RUTR"/>
    <property type="match status" value="1"/>
</dbReference>
<dbReference type="InterPro" id="IPR009057">
    <property type="entry name" value="Homeodomain-like_sf"/>
</dbReference>
<evidence type="ECO:0000256" key="1">
    <source>
        <dbReference type="ARBA" id="ARBA00023015"/>
    </source>
</evidence>
<evidence type="ECO:0000256" key="2">
    <source>
        <dbReference type="ARBA" id="ARBA00023125"/>
    </source>
</evidence>
<dbReference type="Proteomes" id="UP000198362">
    <property type="component" value="Unassembled WGS sequence"/>
</dbReference>
<dbReference type="SUPFAM" id="SSF48498">
    <property type="entry name" value="Tetracyclin repressor-like, C-terminal domain"/>
    <property type="match status" value="1"/>
</dbReference>